<accession>A0A8H7PR69</accession>
<organism evidence="1 2">
    <name type="scientific">Mortierella isabellina</name>
    <name type="common">Filamentous fungus</name>
    <name type="synonym">Umbelopsis isabellina</name>
    <dbReference type="NCBI Taxonomy" id="91625"/>
    <lineage>
        <taxon>Eukaryota</taxon>
        <taxon>Fungi</taxon>
        <taxon>Fungi incertae sedis</taxon>
        <taxon>Mucoromycota</taxon>
        <taxon>Mucoromycotina</taxon>
        <taxon>Umbelopsidomycetes</taxon>
        <taxon>Umbelopsidales</taxon>
        <taxon>Umbelopsidaceae</taxon>
        <taxon>Umbelopsis</taxon>
    </lineage>
</organism>
<keyword evidence="2" id="KW-1185">Reference proteome</keyword>
<dbReference type="AlphaFoldDB" id="A0A8H7PR69"/>
<dbReference type="Proteomes" id="UP000654370">
    <property type="component" value="Unassembled WGS sequence"/>
</dbReference>
<dbReference type="EMBL" id="JAEPQZ010000007">
    <property type="protein sequence ID" value="KAG2178812.1"/>
    <property type="molecule type" value="Genomic_DNA"/>
</dbReference>
<reference evidence="1" key="1">
    <citation type="submission" date="2020-12" db="EMBL/GenBank/DDBJ databases">
        <title>Metabolic potential, ecology and presence of endohyphal bacteria is reflected in genomic diversity of Mucoromycotina.</title>
        <authorList>
            <person name="Muszewska A."/>
            <person name="Okrasinska A."/>
            <person name="Steczkiewicz K."/>
            <person name="Drgas O."/>
            <person name="Orlowska M."/>
            <person name="Perlinska-Lenart U."/>
            <person name="Aleksandrzak-Piekarczyk T."/>
            <person name="Szatraj K."/>
            <person name="Zielenkiewicz U."/>
            <person name="Pilsyk S."/>
            <person name="Malc E."/>
            <person name="Mieczkowski P."/>
            <person name="Kruszewska J.S."/>
            <person name="Biernat P."/>
            <person name="Pawlowska J."/>
        </authorList>
    </citation>
    <scope>NUCLEOTIDE SEQUENCE</scope>
    <source>
        <strain evidence="1">WA0000067209</strain>
    </source>
</reference>
<proteinExistence type="predicted"/>
<sequence length="104" mass="11815">MVADRPLYLKMQLVIVTVMDTNSLWLHKGSLVTPNTIKETFKRLAMTYGHVNMTFGHYRHVNSTFLGESFTKKGIEVGQDEIYGQAGHTSHTAARVYETTTEEH</sequence>
<evidence type="ECO:0000313" key="1">
    <source>
        <dbReference type="EMBL" id="KAG2178812.1"/>
    </source>
</evidence>
<protein>
    <submittedName>
        <fullName evidence="1">Uncharacterized protein</fullName>
    </submittedName>
</protein>
<comment type="caution">
    <text evidence="1">The sequence shown here is derived from an EMBL/GenBank/DDBJ whole genome shotgun (WGS) entry which is preliminary data.</text>
</comment>
<evidence type="ECO:0000313" key="2">
    <source>
        <dbReference type="Proteomes" id="UP000654370"/>
    </source>
</evidence>
<name>A0A8H7PR69_MORIS</name>
<gene>
    <name evidence="1" type="ORF">INT43_001658</name>
</gene>